<name>A0A8C2ACH8_CYPCA</name>
<reference evidence="1" key="1">
    <citation type="submission" date="2025-05" db="UniProtKB">
        <authorList>
            <consortium name="Ensembl"/>
        </authorList>
    </citation>
    <scope>IDENTIFICATION</scope>
</reference>
<protein>
    <submittedName>
        <fullName evidence="1">Uncharacterized protein</fullName>
    </submittedName>
</protein>
<dbReference type="Ensembl" id="ENSCCRT00020047734.1">
    <property type="protein sequence ID" value="ENSCCRP00020043747.1"/>
    <property type="gene ID" value="ENSCCRG00020019442.1"/>
</dbReference>
<dbReference type="AlphaFoldDB" id="A0A8C2ACH8"/>
<dbReference type="Gene3D" id="3.40.309.10">
    <property type="entry name" value="Aldehyde Dehydrogenase, Chain A, domain 2"/>
    <property type="match status" value="1"/>
</dbReference>
<accession>A0A8C2ACH8</accession>
<dbReference type="SUPFAM" id="SSF53720">
    <property type="entry name" value="ALDH-like"/>
    <property type="match status" value="1"/>
</dbReference>
<dbReference type="GO" id="GO:0016620">
    <property type="term" value="F:oxidoreductase activity, acting on the aldehyde or oxo group of donors, NAD or NADP as acceptor"/>
    <property type="evidence" value="ECO:0007669"/>
    <property type="project" value="InterPro"/>
</dbReference>
<proteinExistence type="predicted"/>
<sequence length="87" mass="9916">IQEEIILPVLPIVTINNLKEAIQFINEREKPLMISETSSGAFLASDWCISPLSNLPFAYLYSFLWLSKLTENQLSQAIDLLCNCNRE</sequence>
<evidence type="ECO:0000313" key="2">
    <source>
        <dbReference type="Proteomes" id="UP000694700"/>
    </source>
</evidence>
<dbReference type="Ensembl" id="ENSCCRT00015106804.1">
    <property type="protein sequence ID" value="ENSCCRP00015103475.1"/>
    <property type="gene ID" value="ENSCCRG00015041329.1"/>
</dbReference>
<dbReference type="InterPro" id="IPR016163">
    <property type="entry name" value="Ald_DH_C"/>
</dbReference>
<dbReference type="InterPro" id="IPR016161">
    <property type="entry name" value="Ald_DH/histidinol_DH"/>
</dbReference>
<dbReference type="Proteomes" id="UP000694701">
    <property type="component" value="Unplaced"/>
</dbReference>
<organism evidence="1 2">
    <name type="scientific">Cyprinus carpio</name>
    <name type="common">Common carp</name>
    <dbReference type="NCBI Taxonomy" id="7962"/>
    <lineage>
        <taxon>Eukaryota</taxon>
        <taxon>Metazoa</taxon>
        <taxon>Chordata</taxon>
        <taxon>Craniata</taxon>
        <taxon>Vertebrata</taxon>
        <taxon>Euteleostomi</taxon>
        <taxon>Actinopterygii</taxon>
        <taxon>Neopterygii</taxon>
        <taxon>Teleostei</taxon>
        <taxon>Ostariophysi</taxon>
        <taxon>Cypriniformes</taxon>
        <taxon>Cyprinidae</taxon>
        <taxon>Cyprininae</taxon>
        <taxon>Cyprinus</taxon>
    </lineage>
</organism>
<evidence type="ECO:0000313" key="1">
    <source>
        <dbReference type="Ensembl" id="ENSCCRP00015103475.1"/>
    </source>
</evidence>
<dbReference type="Proteomes" id="UP000694700">
    <property type="component" value="Unplaced"/>
</dbReference>